<keyword evidence="1" id="KW-0732">Signal</keyword>
<dbReference type="PANTHER" id="PTHR43649:SF12">
    <property type="entry name" value="DIACETYLCHITOBIOSE BINDING PROTEIN DASA"/>
    <property type="match status" value="1"/>
</dbReference>
<feature type="chain" id="PRO_5036532897" evidence="1">
    <location>
        <begin position="26"/>
        <end position="470"/>
    </location>
</feature>
<dbReference type="RefSeq" id="WP_050045544.1">
    <property type="nucleotide sequence ID" value="NZ_JHEG04000001.1"/>
</dbReference>
<protein>
    <submittedName>
        <fullName evidence="2 3">ABC transporter substrate-binding protein</fullName>
    </submittedName>
</protein>
<dbReference type="EMBL" id="JHEG02000037">
    <property type="protein sequence ID" value="KIE12393.1"/>
    <property type="molecule type" value="Genomic_DNA"/>
</dbReference>
<comment type="caution">
    <text evidence="3">The sequence shown here is derived from an EMBL/GenBank/DDBJ whole genome shotgun (WGS) entry which is preliminary data.</text>
</comment>
<evidence type="ECO:0000313" key="2">
    <source>
        <dbReference type="EMBL" id="KAF3890273.1"/>
    </source>
</evidence>
<dbReference type="PANTHER" id="PTHR43649">
    <property type="entry name" value="ARABINOSE-BINDING PROTEIN-RELATED"/>
    <property type="match status" value="1"/>
</dbReference>
<dbReference type="Pfam" id="PF01547">
    <property type="entry name" value="SBP_bac_1"/>
    <property type="match status" value="1"/>
</dbReference>
<keyword evidence="4" id="KW-1185">Reference proteome</keyword>
<gene>
    <name evidence="3" type="ORF">DA73_0212730</name>
    <name evidence="2" type="ORF">DA73_0400036110</name>
</gene>
<dbReference type="AlphaFoldDB" id="A0A0C1R9P5"/>
<name>A0A0C1R9P5_9CYAN</name>
<feature type="signal peptide" evidence="1">
    <location>
        <begin position="1"/>
        <end position="25"/>
    </location>
</feature>
<dbReference type="InterPro" id="IPR006059">
    <property type="entry name" value="SBP"/>
</dbReference>
<evidence type="ECO:0000313" key="3">
    <source>
        <dbReference type="EMBL" id="KIE12393.1"/>
    </source>
</evidence>
<evidence type="ECO:0000313" key="4">
    <source>
        <dbReference type="Proteomes" id="UP000029738"/>
    </source>
</evidence>
<reference evidence="2" key="2">
    <citation type="submission" date="2019-11" db="EMBL/GenBank/DDBJ databases">
        <title>Improved Assembly of Tolypothrix boutellei genome.</title>
        <authorList>
            <person name="Sarangi A.N."/>
            <person name="Mukherjee M."/>
            <person name="Ghosh S."/>
            <person name="Singh D."/>
            <person name="Das A."/>
            <person name="Kant S."/>
            <person name="Prusty A."/>
            <person name="Tripathy S."/>
        </authorList>
    </citation>
    <scope>NUCLEOTIDE SEQUENCE</scope>
    <source>
        <strain evidence="2">VB521301</strain>
    </source>
</reference>
<dbReference type="SUPFAM" id="SSF53850">
    <property type="entry name" value="Periplasmic binding protein-like II"/>
    <property type="match status" value="1"/>
</dbReference>
<reference evidence="3" key="1">
    <citation type="journal article" date="2015" name="Genome Announc.">
        <title>Draft Genome Sequence of Tolypothrix boutellei Strain VB521301.</title>
        <authorList>
            <person name="Chandrababunaidu M.M."/>
            <person name="Singh D."/>
            <person name="Sen D."/>
            <person name="Bhan S."/>
            <person name="Das S."/>
            <person name="Gupta A."/>
            <person name="Adhikary S.P."/>
            <person name="Tripathy S."/>
        </authorList>
    </citation>
    <scope>NUCLEOTIDE SEQUENCE</scope>
    <source>
        <strain evidence="3">VB521301</strain>
    </source>
</reference>
<dbReference type="OrthoDB" id="8871943at2"/>
<accession>A0A0C1R9P5</accession>
<dbReference type="STRING" id="1479485.DA73_0212730"/>
<evidence type="ECO:0000256" key="1">
    <source>
        <dbReference type="SAM" id="SignalP"/>
    </source>
</evidence>
<dbReference type="InterPro" id="IPR050490">
    <property type="entry name" value="Bact_solute-bd_prot1"/>
</dbReference>
<organism evidence="3">
    <name type="scientific">Tolypothrix bouteillei VB521301</name>
    <dbReference type="NCBI Taxonomy" id="1479485"/>
    <lineage>
        <taxon>Bacteria</taxon>
        <taxon>Bacillati</taxon>
        <taxon>Cyanobacteriota</taxon>
        <taxon>Cyanophyceae</taxon>
        <taxon>Nostocales</taxon>
        <taxon>Tolypothrichaceae</taxon>
        <taxon>Tolypothrix</taxon>
    </lineage>
</organism>
<proteinExistence type="predicted"/>
<dbReference type="PROSITE" id="PS51257">
    <property type="entry name" value="PROKAR_LIPOPROTEIN"/>
    <property type="match status" value="1"/>
</dbReference>
<dbReference type="Proteomes" id="UP000029738">
    <property type="component" value="Unassembled WGS sequence"/>
</dbReference>
<dbReference type="EMBL" id="JHEG04000001">
    <property type="protein sequence ID" value="KAF3890273.1"/>
    <property type="molecule type" value="Genomic_DNA"/>
</dbReference>
<sequence length="470" mass="53567">MVTAKLQTTSRFLLLGVTLSLSVFSCTNTSNSDKSLLTESSTQNGILTLWWDKGFTLEEDEAIQQVVKQWEQETGHKAQLSLFSADELSKKTQRAIRAGNPPDIVMSNNADRILNPSLAREGKLADVSEVIQSVKPFYSDTVLASAYFYNKLTNKQSYYAVPLHQSIPYIFYWRDLIEEAGKSEKDIPKDWNGFWEFWKQIQNTLQTKKNKKIYGLGLPLSVGAGDTFEVFEQILEAHDVEIVDSQGRLRTSDPKVRQGIIHCIDWYTKFYNQGYVPPDAVNWFNPDNNRSLFNRHVVMTANNSLSIPAAVRRNSDVYFNKLGTIGYPNKPNGKPMRYVSLITQAIILTDSKNQKLAKDFLIYFISPKIMGNYLKVAGGRFFPVHTLVWKDPFWTNKKDPHVSEGAKPLIMKRTRLLYIAQNSSYSKVLMKNVWGQALRRVVIDRVSPEKAADRAIQQLNEIFAESSDPI</sequence>
<dbReference type="Gene3D" id="3.40.190.10">
    <property type="entry name" value="Periplasmic binding protein-like II"/>
    <property type="match status" value="1"/>
</dbReference>